<sequence length="185" mass="20182">MELFGFLLLSDNNRKYKASACEISVNFATSSFPAPQAKPGTIPAVTTNHHVSNPENGPPRLINYNRILTVSNVANWTLPRRQVFLGPAFDAEVLRSYSCLPDFVPGNDVHRQISPVIGIRNQKVSLSPVTPWRPMPPPPSCGKGNEIEEGVLVIDGEYAYEAAEQVVVDGVGVKLLRRMGNGDSV</sequence>
<accession>W1NK48</accession>
<dbReference type="Proteomes" id="UP000017836">
    <property type="component" value="Unassembled WGS sequence"/>
</dbReference>
<dbReference type="HOGENOM" id="CLU_1463207_0_0_1"/>
<dbReference type="Gramene" id="ERM95898">
    <property type="protein sequence ID" value="ERM95898"/>
    <property type="gene ID" value="AMTR_s00060p00158240"/>
</dbReference>
<dbReference type="EMBL" id="KI397373">
    <property type="protein sequence ID" value="ERM95898.1"/>
    <property type="molecule type" value="Genomic_DNA"/>
</dbReference>
<dbReference type="AlphaFoldDB" id="W1NK48"/>
<organism evidence="1 2">
    <name type="scientific">Amborella trichopoda</name>
    <dbReference type="NCBI Taxonomy" id="13333"/>
    <lineage>
        <taxon>Eukaryota</taxon>
        <taxon>Viridiplantae</taxon>
        <taxon>Streptophyta</taxon>
        <taxon>Embryophyta</taxon>
        <taxon>Tracheophyta</taxon>
        <taxon>Spermatophyta</taxon>
        <taxon>Magnoliopsida</taxon>
        <taxon>Amborellales</taxon>
        <taxon>Amborellaceae</taxon>
        <taxon>Amborella</taxon>
    </lineage>
</organism>
<protein>
    <submittedName>
        <fullName evidence="1">Uncharacterized protein</fullName>
    </submittedName>
</protein>
<reference evidence="2" key="1">
    <citation type="journal article" date="2013" name="Science">
        <title>The Amborella genome and the evolution of flowering plants.</title>
        <authorList>
            <consortium name="Amborella Genome Project"/>
        </authorList>
    </citation>
    <scope>NUCLEOTIDE SEQUENCE [LARGE SCALE GENOMIC DNA]</scope>
</reference>
<name>W1NK48_AMBTC</name>
<evidence type="ECO:0000313" key="1">
    <source>
        <dbReference type="EMBL" id="ERM95898.1"/>
    </source>
</evidence>
<proteinExistence type="predicted"/>
<gene>
    <name evidence="1" type="ORF">AMTR_s00060p00158240</name>
</gene>
<keyword evidence="2" id="KW-1185">Reference proteome</keyword>
<evidence type="ECO:0000313" key="2">
    <source>
        <dbReference type="Proteomes" id="UP000017836"/>
    </source>
</evidence>